<evidence type="ECO:0000313" key="2">
    <source>
        <dbReference type="EMBL" id="GGL76659.1"/>
    </source>
</evidence>
<gene>
    <name evidence="2" type="ORF">GCM10010840_13420</name>
</gene>
<proteinExistence type="predicted"/>
<feature type="chain" id="PRO_5045314870" description="DUF885 domain-containing protein" evidence="1">
    <location>
        <begin position="23"/>
        <end position="222"/>
    </location>
</feature>
<evidence type="ECO:0000313" key="3">
    <source>
        <dbReference type="Proteomes" id="UP000639973"/>
    </source>
</evidence>
<comment type="caution">
    <text evidence="2">The sequence shown here is derived from an EMBL/GenBank/DDBJ whole genome shotgun (WGS) entry which is preliminary data.</text>
</comment>
<sequence length="222" mass="23797">MTLARWLLPALLTLSAAAHAQAAPNCALATAVDDAAYATLTIGQWSEADQDNAAYNWAECRAARLRKELGAFPRLGVRLDGLRQQYREMRALEGQLAGIRAGGGTLYSHAVPRMYPGLEYQLHSLSALARSALGAQTGQLYGQKIAQATAGHIAYIATLRAYSPAPDEQFSTYNPQAWKVAVDRYEALGRAVMTTLGSRSDAATALGYSILNNTTFGAGDPY</sequence>
<evidence type="ECO:0008006" key="4">
    <source>
        <dbReference type="Google" id="ProtNLM"/>
    </source>
</evidence>
<keyword evidence="3" id="KW-1185">Reference proteome</keyword>
<dbReference type="EMBL" id="BMOL01000004">
    <property type="protein sequence ID" value="GGL76659.1"/>
    <property type="molecule type" value="Genomic_DNA"/>
</dbReference>
<name>A0ABQ2G5I6_9DEIO</name>
<dbReference type="RefSeq" id="WP_188970235.1">
    <property type="nucleotide sequence ID" value="NZ_BMOL01000004.1"/>
</dbReference>
<organism evidence="2 3">
    <name type="scientific">Deinococcus aerolatus</name>
    <dbReference type="NCBI Taxonomy" id="522487"/>
    <lineage>
        <taxon>Bacteria</taxon>
        <taxon>Thermotogati</taxon>
        <taxon>Deinococcota</taxon>
        <taxon>Deinococci</taxon>
        <taxon>Deinococcales</taxon>
        <taxon>Deinococcaceae</taxon>
        <taxon>Deinococcus</taxon>
    </lineage>
</organism>
<accession>A0ABQ2G5I6</accession>
<feature type="signal peptide" evidence="1">
    <location>
        <begin position="1"/>
        <end position="22"/>
    </location>
</feature>
<evidence type="ECO:0000256" key="1">
    <source>
        <dbReference type="SAM" id="SignalP"/>
    </source>
</evidence>
<keyword evidence="1" id="KW-0732">Signal</keyword>
<dbReference type="Proteomes" id="UP000639973">
    <property type="component" value="Unassembled WGS sequence"/>
</dbReference>
<protein>
    <recommendedName>
        <fullName evidence="4">DUF885 domain-containing protein</fullName>
    </recommendedName>
</protein>
<reference evidence="3" key="1">
    <citation type="journal article" date="2019" name="Int. J. Syst. Evol. Microbiol.">
        <title>The Global Catalogue of Microorganisms (GCM) 10K type strain sequencing project: providing services to taxonomists for standard genome sequencing and annotation.</title>
        <authorList>
            <consortium name="The Broad Institute Genomics Platform"/>
            <consortium name="The Broad Institute Genome Sequencing Center for Infectious Disease"/>
            <person name="Wu L."/>
            <person name="Ma J."/>
        </authorList>
    </citation>
    <scope>NUCLEOTIDE SEQUENCE [LARGE SCALE GENOMIC DNA]</scope>
    <source>
        <strain evidence="3">JCM 15442</strain>
    </source>
</reference>